<evidence type="ECO:0000256" key="1">
    <source>
        <dbReference type="SAM" id="MobiDB-lite"/>
    </source>
</evidence>
<dbReference type="GO" id="GO:0016020">
    <property type="term" value="C:membrane"/>
    <property type="evidence" value="ECO:0007669"/>
    <property type="project" value="InterPro"/>
</dbReference>
<dbReference type="GO" id="GO:0005230">
    <property type="term" value="F:extracellular ligand-gated monoatomic ion channel activity"/>
    <property type="evidence" value="ECO:0007669"/>
    <property type="project" value="InterPro"/>
</dbReference>
<dbReference type="EMBL" id="LNIX01000011">
    <property type="protein sequence ID" value="OXA48786.1"/>
    <property type="molecule type" value="Genomic_DNA"/>
</dbReference>
<keyword evidence="4" id="KW-1185">Reference proteome</keyword>
<evidence type="ECO:0000313" key="4">
    <source>
        <dbReference type="Proteomes" id="UP000198287"/>
    </source>
</evidence>
<dbReference type="InterPro" id="IPR036734">
    <property type="entry name" value="Neur_chan_lig-bd_sf"/>
</dbReference>
<feature type="compositionally biased region" description="Basic and acidic residues" evidence="1">
    <location>
        <begin position="1"/>
        <end position="12"/>
    </location>
</feature>
<protein>
    <submittedName>
        <fullName evidence="3">Uncharacterized protein</fullName>
    </submittedName>
</protein>
<organism evidence="3 4">
    <name type="scientific">Folsomia candida</name>
    <name type="common">Springtail</name>
    <dbReference type="NCBI Taxonomy" id="158441"/>
    <lineage>
        <taxon>Eukaryota</taxon>
        <taxon>Metazoa</taxon>
        <taxon>Ecdysozoa</taxon>
        <taxon>Arthropoda</taxon>
        <taxon>Hexapoda</taxon>
        <taxon>Collembola</taxon>
        <taxon>Entomobryomorpha</taxon>
        <taxon>Isotomoidea</taxon>
        <taxon>Isotomidae</taxon>
        <taxon>Proisotominae</taxon>
        <taxon>Folsomia</taxon>
    </lineage>
</organism>
<feature type="region of interest" description="Disordered" evidence="1">
    <location>
        <begin position="1"/>
        <end position="20"/>
    </location>
</feature>
<comment type="caution">
    <text evidence="3">The sequence shown here is derived from an EMBL/GenBank/DDBJ whole genome shotgun (WGS) entry which is preliminary data.</text>
</comment>
<dbReference type="Gene3D" id="2.70.170.10">
    <property type="entry name" value="Neurotransmitter-gated ion-channel ligand-binding domain"/>
    <property type="match status" value="1"/>
</dbReference>
<accession>A0A226DX54</accession>
<evidence type="ECO:0000313" key="3">
    <source>
        <dbReference type="EMBL" id="OXA48786.1"/>
    </source>
</evidence>
<reference evidence="3 4" key="1">
    <citation type="submission" date="2015-12" db="EMBL/GenBank/DDBJ databases">
        <title>The genome of Folsomia candida.</title>
        <authorList>
            <person name="Faddeeva A."/>
            <person name="Derks M.F."/>
            <person name="Anvar Y."/>
            <person name="Smit S."/>
            <person name="Van Straalen N."/>
            <person name="Roelofs D."/>
        </authorList>
    </citation>
    <scope>NUCLEOTIDE SEQUENCE [LARGE SCALE GENOMIC DNA]</scope>
    <source>
        <strain evidence="3 4">VU population</strain>
        <tissue evidence="3">Whole body</tissue>
    </source>
</reference>
<keyword evidence="2" id="KW-0472">Membrane</keyword>
<dbReference type="Proteomes" id="UP000198287">
    <property type="component" value="Unassembled WGS sequence"/>
</dbReference>
<gene>
    <name evidence="3" type="ORF">Fcan01_16397</name>
</gene>
<proteinExistence type="predicted"/>
<evidence type="ECO:0000256" key="2">
    <source>
        <dbReference type="SAM" id="Phobius"/>
    </source>
</evidence>
<sequence>MSRKSEIHKGENENQNSQKESCLDPHTYALIAVAAIPATLLIILMGVSCVLMSLDTERENAVPEIYSYNHADTWRTKYWTKYDANSPPEKKNNNSTRINISLTRVTPAFGGCDFTLNFLLVQEWKDEGLVVKDDAKGSSVMNINSILGDNGEMGISIWKPSLTTDPIGRGASLGRDETWLWKNGKVCRTQQVLLILPANHSPNGNHTDKKEYSFEIYVQDYFHDVVSLEESENPVNFKVDDDNCHKYAISYTTPPAPKMVIIQDNDYLYTVAYAVERCDFKDQLGDRDFVEIKSCLSFTLKLERI</sequence>
<name>A0A226DX54_FOLCA</name>
<keyword evidence="2" id="KW-0812">Transmembrane</keyword>
<feature type="transmembrane region" description="Helical" evidence="2">
    <location>
        <begin position="28"/>
        <end position="54"/>
    </location>
</feature>
<dbReference type="AlphaFoldDB" id="A0A226DX54"/>
<keyword evidence="2" id="KW-1133">Transmembrane helix</keyword>